<dbReference type="Proteomes" id="UP001379945">
    <property type="component" value="Unassembled WGS sequence"/>
</dbReference>
<sequence length="126" mass="14099">MSLFHAVVWMDHQQAQVLQFDAESVQAQRVKAHSHHPRHHGTDTRALHVFFEQLVGALNGVQEVLLVGPAGAPEEFKTWVAHHQAALLPRLVGTEPADHPTEAQLVALARRYFLKYDRMAGTPTPM</sequence>
<dbReference type="RefSeq" id="WP_341399672.1">
    <property type="nucleotide sequence ID" value="NZ_JBBUTI010000008.1"/>
</dbReference>
<evidence type="ECO:0000313" key="1">
    <source>
        <dbReference type="EMBL" id="MEK8047371.1"/>
    </source>
</evidence>
<accession>A0ABU9C8V5</accession>
<gene>
    <name evidence="1" type="ORF">AACH00_13500</name>
</gene>
<evidence type="ECO:0000313" key="2">
    <source>
        <dbReference type="Proteomes" id="UP001379945"/>
    </source>
</evidence>
<dbReference type="SUPFAM" id="SSF53137">
    <property type="entry name" value="Translational machinery components"/>
    <property type="match status" value="1"/>
</dbReference>
<dbReference type="EMBL" id="JBBUTI010000008">
    <property type="protein sequence ID" value="MEK8047371.1"/>
    <property type="molecule type" value="Genomic_DNA"/>
</dbReference>
<organism evidence="1 2">
    <name type="scientific">Ideonella margarita</name>
    <dbReference type="NCBI Taxonomy" id="2984191"/>
    <lineage>
        <taxon>Bacteria</taxon>
        <taxon>Pseudomonadati</taxon>
        <taxon>Pseudomonadota</taxon>
        <taxon>Betaproteobacteria</taxon>
        <taxon>Burkholderiales</taxon>
        <taxon>Sphaerotilaceae</taxon>
        <taxon>Ideonella</taxon>
    </lineage>
</organism>
<proteinExistence type="predicted"/>
<keyword evidence="2" id="KW-1185">Reference proteome</keyword>
<reference evidence="1 2" key="1">
    <citation type="submission" date="2024-04" db="EMBL/GenBank/DDBJ databases">
        <title>Novel species of the genus Ideonella isolated from streams.</title>
        <authorList>
            <person name="Lu H."/>
        </authorList>
    </citation>
    <scope>NUCLEOTIDE SEQUENCE [LARGE SCALE GENOMIC DNA]</scope>
    <source>
        <strain evidence="1 2">LYT19W</strain>
    </source>
</reference>
<protein>
    <recommendedName>
        <fullName evidence="3">Translational machinery protein</fullName>
    </recommendedName>
</protein>
<comment type="caution">
    <text evidence="1">The sequence shown here is derived from an EMBL/GenBank/DDBJ whole genome shotgun (WGS) entry which is preliminary data.</text>
</comment>
<name>A0ABU9C8V5_9BURK</name>
<evidence type="ECO:0008006" key="3">
    <source>
        <dbReference type="Google" id="ProtNLM"/>
    </source>
</evidence>